<evidence type="ECO:0000313" key="2">
    <source>
        <dbReference type="Proteomes" id="UP001054945"/>
    </source>
</evidence>
<dbReference type="AlphaFoldDB" id="A0AAV4RE57"/>
<name>A0AAV4RE57_CAEEX</name>
<evidence type="ECO:0000313" key="1">
    <source>
        <dbReference type="EMBL" id="GIY20248.1"/>
    </source>
</evidence>
<accession>A0AAV4RE57</accession>
<dbReference type="EMBL" id="BPLR01007860">
    <property type="protein sequence ID" value="GIY20248.1"/>
    <property type="molecule type" value="Genomic_DNA"/>
</dbReference>
<organism evidence="1 2">
    <name type="scientific">Caerostris extrusa</name>
    <name type="common">Bark spider</name>
    <name type="synonym">Caerostris bankana</name>
    <dbReference type="NCBI Taxonomy" id="172846"/>
    <lineage>
        <taxon>Eukaryota</taxon>
        <taxon>Metazoa</taxon>
        <taxon>Ecdysozoa</taxon>
        <taxon>Arthropoda</taxon>
        <taxon>Chelicerata</taxon>
        <taxon>Arachnida</taxon>
        <taxon>Araneae</taxon>
        <taxon>Araneomorphae</taxon>
        <taxon>Entelegynae</taxon>
        <taxon>Araneoidea</taxon>
        <taxon>Araneidae</taxon>
        <taxon>Caerostris</taxon>
    </lineage>
</organism>
<protein>
    <submittedName>
        <fullName evidence="1">Uncharacterized protein</fullName>
    </submittedName>
</protein>
<proteinExistence type="predicted"/>
<gene>
    <name evidence="1" type="ORF">CEXT_446691</name>
</gene>
<comment type="caution">
    <text evidence="1">The sequence shown here is derived from an EMBL/GenBank/DDBJ whole genome shotgun (WGS) entry which is preliminary data.</text>
</comment>
<dbReference type="Proteomes" id="UP001054945">
    <property type="component" value="Unassembled WGS sequence"/>
</dbReference>
<reference evidence="1 2" key="1">
    <citation type="submission" date="2021-06" db="EMBL/GenBank/DDBJ databases">
        <title>Caerostris extrusa draft genome.</title>
        <authorList>
            <person name="Kono N."/>
            <person name="Arakawa K."/>
        </authorList>
    </citation>
    <scope>NUCLEOTIDE SEQUENCE [LARGE SCALE GENOMIC DNA]</scope>
</reference>
<keyword evidence="2" id="KW-1185">Reference proteome</keyword>
<sequence>MLLLLQLPTTEMSEKINYSAIQVLPFGYSVSIVDGACTRDSFFMLPRSSLPPRDGGEKKNLLLFPQNPDIDMKESFVHPFVKPRWLFEYE</sequence>